<gene>
    <name evidence="8" type="ORF">GGR38_002706</name>
</gene>
<evidence type="ECO:0000256" key="1">
    <source>
        <dbReference type="ARBA" id="ARBA00006249"/>
    </source>
</evidence>
<dbReference type="GO" id="GO:0030600">
    <property type="term" value="F:feruloyl esterase activity"/>
    <property type="evidence" value="ECO:0007669"/>
    <property type="project" value="UniProtKB-EC"/>
</dbReference>
<keyword evidence="9" id="KW-1185">Reference proteome</keyword>
<keyword evidence="4" id="KW-0732">Signal</keyword>
<evidence type="ECO:0000256" key="7">
    <source>
        <dbReference type="ARBA" id="ARBA00023157"/>
    </source>
</evidence>
<evidence type="ECO:0000313" key="8">
    <source>
        <dbReference type="EMBL" id="MBB3955750.1"/>
    </source>
</evidence>
<dbReference type="SUPFAM" id="SSF53474">
    <property type="entry name" value="alpha/beta-Hydrolases"/>
    <property type="match status" value="1"/>
</dbReference>
<keyword evidence="3" id="KW-0479">Metal-binding</keyword>
<dbReference type="Pfam" id="PF07519">
    <property type="entry name" value="Tannase"/>
    <property type="match status" value="1"/>
</dbReference>
<evidence type="ECO:0000313" key="9">
    <source>
        <dbReference type="Proteomes" id="UP000548867"/>
    </source>
</evidence>
<dbReference type="InterPro" id="IPR029058">
    <property type="entry name" value="AB_hydrolase_fold"/>
</dbReference>
<reference evidence="8 9" key="1">
    <citation type="submission" date="2020-08" db="EMBL/GenBank/DDBJ databases">
        <title>Genomic Encyclopedia of Type Strains, Phase IV (KMG-IV): sequencing the most valuable type-strain genomes for metagenomic binning, comparative biology and taxonomic classification.</title>
        <authorList>
            <person name="Goeker M."/>
        </authorList>
    </citation>
    <scope>NUCLEOTIDE SEQUENCE [LARGE SCALE GENOMIC DNA]</scope>
    <source>
        <strain evidence="8 9">DSM 27057</strain>
    </source>
</reference>
<name>A0A7W6G735_9SPHN</name>
<dbReference type="EC" id="3.1.1.73" evidence="8"/>
<dbReference type="InterPro" id="IPR011118">
    <property type="entry name" value="Tannase/feruloyl_esterase"/>
</dbReference>
<accession>A0A7W6G735</accession>
<keyword evidence="7" id="KW-1015">Disulfide bond</keyword>
<dbReference type="RefSeq" id="WP_183626297.1">
    <property type="nucleotide sequence ID" value="NZ_JACIDX010000009.1"/>
</dbReference>
<keyword evidence="5 8" id="KW-0378">Hydrolase</keyword>
<dbReference type="Gene3D" id="3.40.50.1820">
    <property type="entry name" value="alpha/beta hydrolase"/>
    <property type="match status" value="2"/>
</dbReference>
<proteinExistence type="inferred from homology"/>
<dbReference type="PANTHER" id="PTHR33938:SF15">
    <property type="entry name" value="FERULOYL ESTERASE B-RELATED"/>
    <property type="match status" value="1"/>
</dbReference>
<evidence type="ECO:0000256" key="4">
    <source>
        <dbReference type="ARBA" id="ARBA00022729"/>
    </source>
</evidence>
<dbReference type="EMBL" id="JACIDX010000009">
    <property type="protein sequence ID" value="MBB3955750.1"/>
    <property type="molecule type" value="Genomic_DNA"/>
</dbReference>
<evidence type="ECO:0000256" key="2">
    <source>
        <dbReference type="ARBA" id="ARBA00022487"/>
    </source>
</evidence>
<sequence>MEAEFQEYRLGALQVMNRLRSHRGLSLRKRGFGRIQPEPSDALMRGESGKGGDAMSSKRFFASLTVTTCVNVFAVTACHAAAPSVRTASDACAGLAGMSIPASKIGLPSSGAVVSTTRLVLPDSSNANGEFCEVKGFILPASPDAPKMEFEVNLPTVWNRKAVQLGGGGFDGVLVTGLGHAALQPDSVRNPLAQGYVTLGSDGGHMGAAGFDGSFALNDEALLNFGQQSVKKTHDAAMTIIRARYGSAPKRFYFIGASQGGHEALDAAARYPADYDGVVANYPAYNVTMLHLGSWNVGKALYENGGAGWLNPAKTKLLTDAVYAACDSLDGAQDGIISNVKGCNSRFNIATVRAKLRCADGKDTGDVCLSDAQIAAVEKITSPFRPGFPIAGSEVFPRWALLEGSLFHGPSTLGLRPVPTNPPTSADPLLYNAGSGTIKYVITRQPGFDPLAFRPDEWKARVQQSGQIMDVTDVDLTPFRRKGGKIILTHGTIDDFITPHNSEAYYERQLARQGKVNLQSFMRFYVIPGFGHGFGLFNARFDGLDKLNRWVETGRAPDRPIAVDANKDAYRTRPMCEFGFWPRYRGTGSVDSAASFTCVQN</sequence>
<comment type="caution">
    <text evidence="8">The sequence shown here is derived from an EMBL/GenBank/DDBJ whole genome shotgun (WGS) entry which is preliminary data.</text>
</comment>
<dbReference type="GO" id="GO:0046872">
    <property type="term" value="F:metal ion binding"/>
    <property type="evidence" value="ECO:0007669"/>
    <property type="project" value="UniProtKB-KW"/>
</dbReference>
<evidence type="ECO:0000256" key="6">
    <source>
        <dbReference type="ARBA" id="ARBA00022837"/>
    </source>
</evidence>
<dbReference type="AlphaFoldDB" id="A0A7W6G735"/>
<comment type="similarity">
    <text evidence="1">Belongs to the tannase family.</text>
</comment>
<organism evidence="8 9">
    <name type="scientific">Novosphingobium sediminicola</name>
    <dbReference type="NCBI Taxonomy" id="563162"/>
    <lineage>
        <taxon>Bacteria</taxon>
        <taxon>Pseudomonadati</taxon>
        <taxon>Pseudomonadota</taxon>
        <taxon>Alphaproteobacteria</taxon>
        <taxon>Sphingomonadales</taxon>
        <taxon>Sphingomonadaceae</taxon>
        <taxon>Novosphingobium</taxon>
    </lineage>
</organism>
<keyword evidence="2" id="KW-0719">Serine esterase</keyword>
<protein>
    <submittedName>
        <fullName evidence="8">Feruloyl esterase</fullName>
        <ecNumber evidence="8">3.1.1.73</ecNumber>
    </submittedName>
</protein>
<keyword evidence="6" id="KW-0106">Calcium</keyword>
<dbReference type="PANTHER" id="PTHR33938">
    <property type="entry name" value="FERULOYL ESTERASE B-RELATED"/>
    <property type="match status" value="1"/>
</dbReference>
<dbReference type="Proteomes" id="UP000548867">
    <property type="component" value="Unassembled WGS sequence"/>
</dbReference>
<evidence type="ECO:0000256" key="3">
    <source>
        <dbReference type="ARBA" id="ARBA00022723"/>
    </source>
</evidence>
<evidence type="ECO:0000256" key="5">
    <source>
        <dbReference type="ARBA" id="ARBA00022801"/>
    </source>
</evidence>